<accession>F7CW01</accession>
<dbReference type="GO" id="GO:0019899">
    <property type="term" value="F:enzyme binding"/>
    <property type="evidence" value="ECO:0007669"/>
    <property type="project" value="Ensembl"/>
</dbReference>
<dbReference type="Pfam" id="PF10204">
    <property type="entry name" value="DuoxA"/>
    <property type="match status" value="1"/>
</dbReference>
<feature type="transmembrane region" description="Helical" evidence="8">
    <location>
        <begin position="20"/>
        <end position="41"/>
    </location>
</feature>
<keyword evidence="3 8" id="KW-0812">Transmembrane</keyword>
<proteinExistence type="inferred from homology"/>
<dbReference type="PANTHER" id="PTHR31158">
    <property type="entry name" value="DUAL OXIDASE 2"/>
    <property type="match status" value="1"/>
</dbReference>
<dbReference type="GO" id="GO:2000147">
    <property type="term" value="P:positive regulation of cell motility"/>
    <property type="evidence" value="ECO:0007669"/>
    <property type="project" value="Ensembl"/>
</dbReference>
<keyword evidence="4 8" id="KW-1133">Transmembrane helix</keyword>
<dbReference type="OMA" id="MHINITY"/>
<reference evidence="9" key="2">
    <citation type="submission" date="2025-09" db="UniProtKB">
        <authorList>
            <consortium name="Ensembl"/>
        </authorList>
    </citation>
    <scope>IDENTIFICATION</scope>
    <source>
        <strain evidence="9">Glennie</strain>
    </source>
</reference>
<dbReference type="GO" id="GO:0045177">
    <property type="term" value="C:apical part of cell"/>
    <property type="evidence" value="ECO:0007669"/>
    <property type="project" value="Ensembl"/>
</dbReference>
<dbReference type="HOGENOM" id="CLU_045258_0_0_1"/>
<dbReference type="InterPro" id="IPR018469">
    <property type="entry name" value="Dual_oxidase_maturation_fac"/>
</dbReference>
<protein>
    <submittedName>
        <fullName evidence="9">Dual oxidase maturation factor 2</fullName>
    </submittedName>
</protein>
<dbReference type="GO" id="GO:0042743">
    <property type="term" value="P:hydrogen peroxide metabolic process"/>
    <property type="evidence" value="ECO:0007669"/>
    <property type="project" value="Ensembl"/>
</dbReference>
<dbReference type="eggNOG" id="KOG3921">
    <property type="taxonomic scope" value="Eukaryota"/>
</dbReference>
<dbReference type="PANTHER" id="PTHR31158:SF2">
    <property type="entry name" value="DUAL OXIDASE MATURATION FACTOR 2"/>
    <property type="match status" value="1"/>
</dbReference>
<evidence type="ECO:0000256" key="1">
    <source>
        <dbReference type="ARBA" id="ARBA00004141"/>
    </source>
</evidence>
<keyword evidence="10" id="KW-1185">Reference proteome</keyword>
<dbReference type="GO" id="GO:0010729">
    <property type="term" value="P:positive regulation of hydrogen peroxide biosynthetic process"/>
    <property type="evidence" value="ECO:0007669"/>
    <property type="project" value="Ensembl"/>
</dbReference>
<dbReference type="STRING" id="9258.ENSOANP00000017496"/>
<evidence type="ECO:0000256" key="5">
    <source>
        <dbReference type="ARBA" id="ARBA00023136"/>
    </source>
</evidence>
<feature type="transmembrane region" description="Helical" evidence="8">
    <location>
        <begin position="53"/>
        <end position="72"/>
    </location>
</feature>
<evidence type="ECO:0000313" key="9">
    <source>
        <dbReference type="Ensembl" id="ENSOANP00000017496.2"/>
    </source>
</evidence>
<dbReference type="RefSeq" id="XP_001518653.2">
    <property type="nucleotide sequence ID" value="XM_001518603.3"/>
</dbReference>
<keyword evidence="6" id="KW-0325">Glycoprotein</keyword>
<dbReference type="InParanoid" id="F7CW01"/>
<dbReference type="GeneID" id="100089165"/>
<dbReference type="Proteomes" id="UP000002279">
    <property type="component" value="Unplaced"/>
</dbReference>
<feature type="transmembrane region" description="Helical" evidence="8">
    <location>
        <begin position="205"/>
        <end position="226"/>
    </location>
</feature>
<dbReference type="FunCoup" id="F7CW01">
    <property type="interactions" value="45"/>
</dbReference>
<evidence type="ECO:0000256" key="6">
    <source>
        <dbReference type="ARBA" id="ARBA00023180"/>
    </source>
</evidence>
<comment type="subcellular location">
    <subcellularLocation>
        <location evidence="1">Membrane</location>
        <topology evidence="1">Multi-pass membrane protein</topology>
    </subcellularLocation>
</comment>
<evidence type="ECO:0000256" key="7">
    <source>
        <dbReference type="SAM" id="MobiDB-lite"/>
    </source>
</evidence>
<dbReference type="CTD" id="405753"/>
<dbReference type="GO" id="GO:0005789">
    <property type="term" value="C:endoplasmic reticulum membrane"/>
    <property type="evidence" value="ECO:0007669"/>
    <property type="project" value="InterPro"/>
</dbReference>
<feature type="transmembrane region" description="Helical" evidence="8">
    <location>
        <begin position="179"/>
        <end position="198"/>
    </location>
</feature>
<dbReference type="Ensembl" id="ENSOANT00000017499.2">
    <property type="protein sequence ID" value="ENSOANP00000017496.2"/>
    <property type="gene ID" value="ENSOANG00000011046.3"/>
</dbReference>
<dbReference type="GO" id="GO:0031252">
    <property type="term" value="C:cell leading edge"/>
    <property type="evidence" value="ECO:0007669"/>
    <property type="project" value="Ensembl"/>
</dbReference>
<dbReference type="GO" id="GO:0050727">
    <property type="term" value="P:regulation of inflammatory response"/>
    <property type="evidence" value="ECO:0007669"/>
    <property type="project" value="Ensembl"/>
</dbReference>
<feature type="region of interest" description="Disordered" evidence="7">
    <location>
        <begin position="286"/>
        <end position="316"/>
    </location>
</feature>
<dbReference type="OrthoDB" id="10042652at2759"/>
<dbReference type="KEGG" id="oaa:100089165"/>
<dbReference type="AlphaFoldDB" id="F7CW01"/>
<evidence type="ECO:0000256" key="2">
    <source>
        <dbReference type="ARBA" id="ARBA00009816"/>
    </source>
</evidence>
<name>F7CW01_ORNAN</name>
<dbReference type="GO" id="GO:0005886">
    <property type="term" value="C:plasma membrane"/>
    <property type="evidence" value="ECO:0007669"/>
    <property type="project" value="Ensembl"/>
</dbReference>
<dbReference type="GO" id="GO:2000609">
    <property type="term" value="P:regulation of thyroid hormone generation"/>
    <property type="evidence" value="ECO:0007669"/>
    <property type="project" value="Ensembl"/>
</dbReference>
<evidence type="ECO:0000256" key="8">
    <source>
        <dbReference type="SAM" id="Phobius"/>
    </source>
</evidence>
<comment type="similarity">
    <text evidence="2">Belongs to the DUOXA family.</text>
</comment>
<dbReference type="GO" id="GO:0051604">
    <property type="term" value="P:protein maturation"/>
    <property type="evidence" value="ECO:0007669"/>
    <property type="project" value="Ensembl"/>
</dbReference>
<evidence type="ECO:0000256" key="4">
    <source>
        <dbReference type="ARBA" id="ARBA00022989"/>
    </source>
</evidence>
<reference evidence="9" key="1">
    <citation type="submission" date="2025-08" db="UniProtKB">
        <authorList>
            <consortium name="Ensembl"/>
        </authorList>
    </citation>
    <scope>IDENTIFICATION</scope>
    <source>
        <strain evidence="9">Glennie</strain>
    </source>
</reference>
<dbReference type="GO" id="GO:0005829">
    <property type="term" value="C:cytosol"/>
    <property type="evidence" value="ECO:0007669"/>
    <property type="project" value="Ensembl"/>
</dbReference>
<dbReference type="GO" id="GO:0015031">
    <property type="term" value="P:protein transport"/>
    <property type="evidence" value="ECO:0007669"/>
    <property type="project" value="InterPro"/>
</dbReference>
<keyword evidence="5 8" id="KW-0472">Membrane</keyword>
<gene>
    <name evidence="9" type="primary">DUOXA2</name>
</gene>
<dbReference type="GeneTree" id="ENSGT00390000008240"/>
<sequence length="325" mass="35295">MTLWNGVLPFYPQPRHPAGVPVPLLVVIIVFLALAASFLFILPGVRGRARWFWLVRILLSLFIGAEIVAVNFSGEWAVGRVSANTTYKAFSAARVSVDIGLQVGLSGINITLKGTPVHQLNETIDYNERFDWRLGENYEEAYEAGLEKGLPDPVLYLAEKFSPPSPCGLHQQYRLAGHYASATLWVAFCFWLLSNVLLSLPAPHYGGFTLLAAGAFLIFTILSFVSASATCPLRLGPATLTTSYGVAFWITLATGLLCFVLGGAVLGLHRARPGGLRAFLDLSGEDQRGEAEGPPPRAYSNPLFVPDDHQAGDPSHPDALLHVRL</sequence>
<dbReference type="GO" id="GO:0016020">
    <property type="term" value="C:membrane"/>
    <property type="evidence" value="ECO:0000318"/>
    <property type="project" value="GO_Central"/>
</dbReference>
<organism evidence="9 10">
    <name type="scientific">Ornithorhynchus anatinus</name>
    <name type="common">Duckbill platypus</name>
    <dbReference type="NCBI Taxonomy" id="9258"/>
    <lineage>
        <taxon>Eukaryota</taxon>
        <taxon>Metazoa</taxon>
        <taxon>Chordata</taxon>
        <taxon>Craniata</taxon>
        <taxon>Vertebrata</taxon>
        <taxon>Euteleostomi</taxon>
        <taxon>Mammalia</taxon>
        <taxon>Monotremata</taxon>
        <taxon>Ornithorhynchidae</taxon>
        <taxon>Ornithorhynchus</taxon>
    </lineage>
</organism>
<evidence type="ECO:0000256" key="3">
    <source>
        <dbReference type="ARBA" id="ARBA00022692"/>
    </source>
</evidence>
<feature type="compositionally biased region" description="Basic and acidic residues" evidence="7">
    <location>
        <begin position="306"/>
        <end position="316"/>
    </location>
</feature>
<evidence type="ECO:0000313" key="10">
    <source>
        <dbReference type="Proteomes" id="UP000002279"/>
    </source>
</evidence>
<feature type="transmembrane region" description="Helical" evidence="8">
    <location>
        <begin position="246"/>
        <end position="268"/>
    </location>
</feature>
<dbReference type="Bgee" id="ENSOANG00000011046">
    <property type="expression patterns" value="Expressed in liver"/>
</dbReference>